<comment type="caution">
    <text evidence="2">The sequence shown here is derived from an EMBL/GenBank/DDBJ whole genome shotgun (WGS) entry which is preliminary data.</text>
</comment>
<keyword evidence="1" id="KW-0472">Membrane</keyword>
<keyword evidence="3" id="KW-1185">Reference proteome</keyword>
<evidence type="ECO:0000256" key="1">
    <source>
        <dbReference type="SAM" id="Phobius"/>
    </source>
</evidence>
<evidence type="ECO:0000313" key="2">
    <source>
        <dbReference type="EMBL" id="GAA4421312.1"/>
    </source>
</evidence>
<feature type="transmembrane region" description="Helical" evidence="1">
    <location>
        <begin position="20"/>
        <end position="42"/>
    </location>
</feature>
<organism evidence="2 3">
    <name type="scientific">Nibrella viscosa</name>
    <dbReference type="NCBI Taxonomy" id="1084524"/>
    <lineage>
        <taxon>Bacteria</taxon>
        <taxon>Pseudomonadati</taxon>
        <taxon>Bacteroidota</taxon>
        <taxon>Cytophagia</taxon>
        <taxon>Cytophagales</taxon>
        <taxon>Spirosomataceae</taxon>
        <taxon>Nibrella</taxon>
    </lineage>
</organism>
<protein>
    <submittedName>
        <fullName evidence="2">Uncharacterized protein</fullName>
    </submittedName>
</protein>
<evidence type="ECO:0000313" key="3">
    <source>
        <dbReference type="Proteomes" id="UP001500936"/>
    </source>
</evidence>
<proteinExistence type="predicted"/>
<gene>
    <name evidence="2" type="ORF">GCM10023187_57120</name>
</gene>
<reference evidence="3" key="1">
    <citation type="journal article" date="2019" name="Int. J. Syst. Evol. Microbiol.">
        <title>The Global Catalogue of Microorganisms (GCM) 10K type strain sequencing project: providing services to taxonomists for standard genome sequencing and annotation.</title>
        <authorList>
            <consortium name="The Broad Institute Genomics Platform"/>
            <consortium name="The Broad Institute Genome Sequencing Center for Infectious Disease"/>
            <person name="Wu L."/>
            <person name="Ma J."/>
        </authorList>
    </citation>
    <scope>NUCLEOTIDE SEQUENCE [LARGE SCALE GENOMIC DNA]</scope>
    <source>
        <strain evidence="3">JCM 17925</strain>
    </source>
</reference>
<keyword evidence="1" id="KW-0812">Transmembrane</keyword>
<name>A0ABP8L3C2_9BACT</name>
<dbReference type="EMBL" id="BAABHB010000026">
    <property type="protein sequence ID" value="GAA4421312.1"/>
    <property type="molecule type" value="Genomic_DNA"/>
</dbReference>
<accession>A0ABP8L3C2</accession>
<sequence length="65" mass="6875">MAVPEVVPLIDPPLEAVQLSVGLLYSDVFVTLTVTVAGYSLSQSTRFDPKSRVAAGKPRKSFGPA</sequence>
<keyword evidence="1" id="KW-1133">Transmembrane helix</keyword>
<dbReference type="Proteomes" id="UP001500936">
    <property type="component" value="Unassembled WGS sequence"/>
</dbReference>